<protein>
    <submittedName>
        <fullName evidence="2">Uncharacterized protein</fullName>
    </submittedName>
</protein>
<evidence type="ECO:0000313" key="2">
    <source>
        <dbReference type="EMBL" id="CAF1669351.1"/>
    </source>
</evidence>
<dbReference type="Proteomes" id="UP000663829">
    <property type="component" value="Unassembled WGS sequence"/>
</dbReference>
<dbReference type="EMBL" id="CAJOBC010138604">
    <property type="protein sequence ID" value="CAF4637446.1"/>
    <property type="molecule type" value="Genomic_DNA"/>
</dbReference>
<dbReference type="AlphaFoldDB" id="A0A816G3X9"/>
<feature type="non-terminal residue" evidence="2">
    <location>
        <position position="73"/>
    </location>
</feature>
<dbReference type="Proteomes" id="UP000681722">
    <property type="component" value="Unassembled WGS sequence"/>
</dbReference>
<sequence length="73" mass="7703">MPVVQDLLVRQVRVGVRVPVAARRQIGVRWLVPQAAGDEHPRPGAADIRQRAGQAPPLGSFPCAGKDTTGSAP</sequence>
<gene>
    <name evidence="2" type="ORF">GPM918_LOCUS46257</name>
    <name evidence="3" type="ORF">SRO942_LOCUS50037</name>
</gene>
<accession>A0A816G3X9</accession>
<feature type="region of interest" description="Disordered" evidence="1">
    <location>
        <begin position="36"/>
        <end position="73"/>
    </location>
</feature>
<dbReference type="EMBL" id="CAJNOQ010060001">
    <property type="protein sequence ID" value="CAF1669351.1"/>
    <property type="molecule type" value="Genomic_DNA"/>
</dbReference>
<evidence type="ECO:0000313" key="4">
    <source>
        <dbReference type="Proteomes" id="UP000663829"/>
    </source>
</evidence>
<comment type="caution">
    <text evidence="2">The sequence shown here is derived from an EMBL/GenBank/DDBJ whole genome shotgun (WGS) entry which is preliminary data.</text>
</comment>
<keyword evidence="4" id="KW-1185">Reference proteome</keyword>
<organism evidence="2 4">
    <name type="scientific">Didymodactylos carnosus</name>
    <dbReference type="NCBI Taxonomy" id="1234261"/>
    <lineage>
        <taxon>Eukaryota</taxon>
        <taxon>Metazoa</taxon>
        <taxon>Spiralia</taxon>
        <taxon>Gnathifera</taxon>
        <taxon>Rotifera</taxon>
        <taxon>Eurotatoria</taxon>
        <taxon>Bdelloidea</taxon>
        <taxon>Philodinida</taxon>
        <taxon>Philodinidae</taxon>
        <taxon>Didymodactylos</taxon>
    </lineage>
</organism>
<evidence type="ECO:0000313" key="3">
    <source>
        <dbReference type="EMBL" id="CAF4637446.1"/>
    </source>
</evidence>
<reference evidence="2" key="1">
    <citation type="submission" date="2021-02" db="EMBL/GenBank/DDBJ databases">
        <authorList>
            <person name="Nowell W R."/>
        </authorList>
    </citation>
    <scope>NUCLEOTIDE SEQUENCE</scope>
</reference>
<proteinExistence type="predicted"/>
<name>A0A816G3X9_9BILA</name>
<evidence type="ECO:0000256" key="1">
    <source>
        <dbReference type="SAM" id="MobiDB-lite"/>
    </source>
</evidence>